<feature type="domain" description="Gnk2-homologous" evidence="6">
    <location>
        <begin position="1"/>
        <end position="67"/>
    </location>
</feature>
<accession>A0AAW0JLQ4</accession>
<dbReference type="CDD" id="cd23509">
    <property type="entry name" value="Gnk2-like"/>
    <property type="match status" value="1"/>
</dbReference>
<keyword evidence="3" id="KW-0732">Signal</keyword>
<dbReference type="GO" id="GO:0005576">
    <property type="term" value="C:extracellular region"/>
    <property type="evidence" value="ECO:0007669"/>
    <property type="project" value="UniProtKB-SubCell"/>
</dbReference>
<evidence type="ECO:0000256" key="3">
    <source>
        <dbReference type="ARBA" id="ARBA00022729"/>
    </source>
</evidence>
<dbReference type="EMBL" id="PKMF04000525">
    <property type="protein sequence ID" value="KAK7827251.1"/>
    <property type="molecule type" value="Genomic_DNA"/>
</dbReference>
<dbReference type="InterPro" id="IPR002902">
    <property type="entry name" value="GNK2"/>
</dbReference>
<evidence type="ECO:0000256" key="4">
    <source>
        <dbReference type="ARBA" id="ARBA00022737"/>
    </source>
</evidence>
<dbReference type="InterPro" id="IPR038408">
    <property type="entry name" value="GNK2_sf"/>
</dbReference>
<keyword evidence="2" id="KW-0964">Secreted</keyword>
<evidence type="ECO:0000256" key="2">
    <source>
        <dbReference type="ARBA" id="ARBA00022525"/>
    </source>
</evidence>
<evidence type="ECO:0000256" key="5">
    <source>
        <dbReference type="ARBA" id="ARBA00038515"/>
    </source>
</evidence>
<dbReference type="Gene3D" id="3.30.430.20">
    <property type="entry name" value="Gnk2 domain, C-X8-C-X2-C motif"/>
    <property type="match status" value="1"/>
</dbReference>
<keyword evidence="4" id="KW-0677">Repeat</keyword>
<gene>
    <name evidence="7" type="primary">CRRSP38_26</name>
    <name evidence="7" type="ORF">CFP56_031252</name>
</gene>
<protein>
    <submittedName>
        <fullName evidence="7">Cysteine-rich repeat secretory protein 38</fullName>
    </submittedName>
</protein>
<evidence type="ECO:0000313" key="8">
    <source>
        <dbReference type="Proteomes" id="UP000237347"/>
    </source>
</evidence>
<comment type="caution">
    <text evidence="7">The sequence shown here is derived from an EMBL/GenBank/DDBJ whole genome shotgun (WGS) entry which is preliminary data.</text>
</comment>
<comment type="subcellular location">
    <subcellularLocation>
        <location evidence="1">Secreted</location>
    </subcellularLocation>
</comment>
<evidence type="ECO:0000313" key="7">
    <source>
        <dbReference type="EMBL" id="KAK7827251.1"/>
    </source>
</evidence>
<dbReference type="InterPro" id="IPR050581">
    <property type="entry name" value="CRR_secretory_protein"/>
</dbReference>
<reference evidence="7 8" key="1">
    <citation type="journal article" date="2018" name="Sci. Data">
        <title>The draft genome sequence of cork oak.</title>
        <authorList>
            <person name="Ramos A.M."/>
            <person name="Usie A."/>
            <person name="Barbosa P."/>
            <person name="Barros P.M."/>
            <person name="Capote T."/>
            <person name="Chaves I."/>
            <person name="Simoes F."/>
            <person name="Abreu I."/>
            <person name="Carrasquinho I."/>
            <person name="Faro C."/>
            <person name="Guimaraes J.B."/>
            <person name="Mendonca D."/>
            <person name="Nobrega F."/>
            <person name="Rodrigues L."/>
            <person name="Saibo N.J.M."/>
            <person name="Varela M.C."/>
            <person name="Egas C."/>
            <person name="Matos J."/>
            <person name="Miguel C.M."/>
            <person name="Oliveira M.M."/>
            <person name="Ricardo C.P."/>
            <person name="Goncalves S."/>
        </authorList>
    </citation>
    <scope>NUCLEOTIDE SEQUENCE [LARGE SCALE GENOMIC DNA]</scope>
    <source>
        <strain evidence="8">cv. HL8</strain>
    </source>
</reference>
<evidence type="ECO:0000256" key="1">
    <source>
        <dbReference type="ARBA" id="ARBA00004613"/>
    </source>
</evidence>
<sequence length="133" mass="14998">MFSIGDFDVGDNYKLHGSVQCPRDLSSLDYMKCLNDSIGFIPKCCNLSKGVQIFSVTCDLRFETFYHKLYPGSAVLEVTRILQFGISNLSFSRQNSDPDQTTSKINNIGFDPIWVSHSRSWLIASSSLWNRGT</sequence>
<evidence type="ECO:0000259" key="6">
    <source>
        <dbReference type="PROSITE" id="PS51473"/>
    </source>
</evidence>
<organism evidence="7 8">
    <name type="scientific">Quercus suber</name>
    <name type="common">Cork oak</name>
    <dbReference type="NCBI Taxonomy" id="58331"/>
    <lineage>
        <taxon>Eukaryota</taxon>
        <taxon>Viridiplantae</taxon>
        <taxon>Streptophyta</taxon>
        <taxon>Embryophyta</taxon>
        <taxon>Tracheophyta</taxon>
        <taxon>Spermatophyta</taxon>
        <taxon>Magnoliopsida</taxon>
        <taxon>eudicotyledons</taxon>
        <taxon>Gunneridae</taxon>
        <taxon>Pentapetalae</taxon>
        <taxon>rosids</taxon>
        <taxon>fabids</taxon>
        <taxon>Fagales</taxon>
        <taxon>Fagaceae</taxon>
        <taxon>Quercus</taxon>
    </lineage>
</organism>
<dbReference type="Proteomes" id="UP000237347">
    <property type="component" value="Unassembled WGS sequence"/>
</dbReference>
<keyword evidence="8" id="KW-1185">Reference proteome</keyword>
<dbReference type="PROSITE" id="PS51473">
    <property type="entry name" value="GNK2"/>
    <property type="match status" value="1"/>
</dbReference>
<dbReference type="PANTHER" id="PTHR32411">
    <property type="entry name" value="CYSTEINE-RICH REPEAT SECRETORY PROTEIN 38-RELATED"/>
    <property type="match status" value="1"/>
</dbReference>
<proteinExistence type="inferred from homology"/>
<dbReference type="PANTHER" id="PTHR32411:SF43">
    <property type="entry name" value="CYSTEINE-RICH REPEAT SECRETORY PROTEIN 38"/>
    <property type="match status" value="1"/>
</dbReference>
<name>A0AAW0JLQ4_QUESU</name>
<dbReference type="AlphaFoldDB" id="A0AAW0JLQ4"/>
<comment type="similarity">
    <text evidence="5">Belongs to the cysteine-rich repeat secretory protein family.</text>
</comment>